<evidence type="ECO:0000313" key="1">
    <source>
        <dbReference type="EMBL" id="KAF8417174.1"/>
    </source>
</evidence>
<organism evidence="1 2">
    <name type="scientific">Boletus edulis BED1</name>
    <dbReference type="NCBI Taxonomy" id="1328754"/>
    <lineage>
        <taxon>Eukaryota</taxon>
        <taxon>Fungi</taxon>
        <taxon>Dikarya</taxon>
        <taxon>Basidiomycota</taxon>
        <taxon>Agaricomycotina</taxon>
        <taxon>Agaricomycetes</taxon>
        <taxon>Agaricomycetidae</taxon>
        <taxon>Boletales</taxon>
        <taxon>Boletineae</taxon>
        <taxon>Boletaceae</taxon>
        <taxon>Boletoideae</taxon>
        <taxon>Boletus</taxon>
    </lineage>
</organism>
<reference evidence="1" key="2">
    <citation type="journal article" date="2020" name="Nat. Commun.">
        <title>Large-scale genome sequencing of mycorrhizal fungi provides insights into the early evolution of symbiotic traits.</title>
        <authorList>
            <person name="Miyauchi S."/>
            <person name="Kiss E."/>
            <person name="Kuo A."/>
            <person name="Drula E."/>
            <person name="Kohler A."/>
            <person name="Sanchez-Garcia M."/>
            <person name="Morin E."/>
            <person name="Andreopoulos B."/>
            <person name="Barry K.W."/>
            <person name="Bonito G."/>
            <person name="Buee M."/>
            <person name="Carver A."/>
            <person name="Chen C."/>
            <person name="Cichocki N."/>
            <person name="Clum A."/>
            <person name="Culley D."/>
            <person name="Crous P.W."/>
            <person name="Fauchery L."/>
            <person name="Girlanda M."/>
            <person name="Hayes R.D."/>
            <person name="Keri Z."/>
            <person name="LaButti K."/>
            <person name="Lipzen A."/>
            <person name="Lombard V."/>
            <person name="Magnuson J."/>
            <person name="Maillard F."/>
            <person name="Murat C."/>
            <person name="Nolan M."/>
            <person name="Ohm R.A."/>
            <person name="Pangilinan J."/>
            <person name="Pereira M.F."/>
            <person name="Perotto S."/>
            <person name="Peter M."/>
            <person name="Pfister S."/>
            <person name="Riley R."/>
            <person name="Sitrit Y."/>
            <person name="Stielow J.B."/>
            <person name="Szollosi G."/>
            <person name="Zifcakova L."/>
            <person name="Stursova M."/>
            <person name="Spatafora J.W."/>
            <person name="Tedersoo L."/>
            <person name="Vaario L.M."/>
            <person name="Yamada A."/>
            <person name="Yan M."/>
            <person name="Wang P."/>
            <person name="Xu J."/>
            <person name="Bruns T."/>
            <person name="Baldrian P."/>
            <person name="Vilgalys R."/>
            <person name="Dunand C."/>
            <person name="Henrissat B."/>
            <person name="Grigoriev I.V."/>
            <person name="Hibbett D."/>
            <person name="Nagy L.G."/>
            <person name="Martin F.M."/>
        </authorList>
    </citation>
    <scope>NUCLEOTIDE SEQUENCE</scope>
    <source>
        <strain evidence="1">BED1</strain>
    </source>
</reference>
<name>A0AAD4BC09_BOLED</name>
<evidence type="ECO:0000313" key="2">
    <source>
        <dbReference type="Proteomes" id="UP001194468"/>
    </source>
</evidence>
<protein>
    <submittedName>
        <fullName evidence="1">Uncharacterized protein</fullName>
    </submittedName>
</protein>
<dbReference type="Proteomes" id="UP001194468">
    <property type="component" value="Unassembled WGS sequence"/>
</dbReference>
<proteinExistence type="predicted"/>
<accession>A0AAD4BC09</accession>
<gene>
    <name evidence="1" type="ORF">L210DRAFT_3581270</name>
</gene>
<reference evidence="1" key="1">
    <citation type="submission" date="2019-10" db="EMBL/GenBank/DDBJ databases">
        <authorList>
            <consortium name="DOE Joint Genome Institute"/>
            <person name="Kuo A."/>
            <person name="Miyauchi S."/>
            <person name="Kiss E."/>
            <person name="Drula E."/>
            <person name="Kohler A."/>
            <person name="Sanchez-Garcia M."/>
            <person name="Andreopoulos B."/>
            <person name="Barry K.W."/>
            <person name="Bonito G."/>
            <person name="Buee M."/>
            <person name="Carver A."/>
            <person name="Chen C."/>
            <person name="Cichocki N."/>
            <person name="Clum A."/>
            <person name="Culley D."/>
            <person name="Crous P.W."/>
            <person name="Fauchery L."/>
            <person name="Girlanda M."/>
            <person name="Hayes R."/>
            <person name="Keri Z."/>
            <person name="LaButti K."/>
            <person name="Lipzen A."/>
            <person name="Lombard V."/>
            <person name="Magnuson J."/>
            <person name="Maillard F."/>
            <person name="Morin E."/>
            <person name="Murat C."/>
            <person name="Nolan M."/>
            <person name="Ohm R."/>
            <person name="Pangilinan J."/>
            <person name="Pereira M."/>
            <person name="Perotto S."/>
            <person name="Peter M."/>
            <person name="Riley R."/>
            <person name="Sitrit Y."/>
            <person name="Stielow B."/>
            <person name="Szollosi G."/>
            <person name="Zifcakova L."/>
            <person name="Stursova M."/>
            <person name="Spatafora J.W."/>
            <person name="Tedersoo L."/>
            <person name="Vaario L.-M."/>
            <person name="Yamada A."/>
            <person name="Yan M."/>
            <person name="Wang P."/>
            <person name="Xu J."/>
            <person name="Bruns T."/>
            <person name="Baldrian P."/>
            <person name="Vilgalys R."/>
            <person name="Henrissat B."/>
            <person name="Grigoriev I.V."/>
            <person name="Hibbett D."/>
            <person name="Nagy L.G."/>
            <person name="Martin F.M."/>
        </authorList>
    </citation>
    <scope>NUCLEOTIDE SEQUENCE</scope>
    <source>
        <strain evidence="1">BED1</strain>
    </source>
</reference>
<keyword evidence="2" id="KW-1185">Reference proteome</keyword>
<sequence>MTLPQAIEDNLIPLSKPVRSKSGELIDSLTIAKGSLVAIPMECMCLGKNFVVTEFKVCGRGDVGWLLTSDDFLSW</sequence>
<comment type="caution">
    <text evidence="1">The sequence shown here is derived from an EMBL/GenBank/DDBJ whole genome shotgun (WGS) entry which is preliminary data.</text>
</comment>
<dbReference type="EMBL" id="WHUW01000230">
    <property type="protein sequence ID" value="KAF8417174.1"/>
    <property type="molecule type" value="Genomic_DNA"/>
</dbReference>
<dbReference type="AlphaFoldDB" id="A0AAD4BC09"/>